<keyword evidence="3" id="KW-0732">Signal</keyword>
<dbReference type="OrthoDB" id="3068024at2759"/>
<feature type="region of interest" description="Disordered" evidence="1">
    <location>
        <begin position="229"/>
        <end position="253"/>
    </location>
</feature>
<accession>A0A0D0CJK2</accession>
<reference evidence="4 5" key="1">
    <citation type="submission" date="2014-04" db="EMBL/GenBank/DDBJ databases">
        <title>Evolutionary Origins and Diversification of the Mycorrhizal Mutualists.</title>
        <authorList>
            <consortium name="DOE Joint Genome Institute"/>
            <consortium name="Mycorrhizal Genomics Consortium"/>
            <person name="Kohler A."/>
            <person name="Kuo A."/>
            <person name="Nagy L.G."/>
            <person name="Floudas D."/>
            <person name="Copeland A."/>
            <person name="Barry K.W."/>
            <person name="Cichocki N."/>
            <person name="Veneault-Fourrey C."/>
            <person name="LaButti K."/>
            <person name="Lindquist E.A."/>
            <person name="Lipzen A."/>
            <person name="Lundell T."/>
            <person name="Morin E."/>
            <person name="Murat C."/>
            <person name="Riley R."/>
            <person name="Ohm R."/>
            <person name="Sun H."/>
            <person name="Tunlid A."/>
            <person name="Henrissat B."/>
            <person name="Grigoriev I.V."/>
            <person name="Hibbett D.S."/>
            <person name="Martin F."/>
        </authorList>
    </citation>
    <scope>NUCLEOTIDE SEQUENCE [LARGE SCALE GENOMIC DNA]</scope>
    <source>
        <strain evidence="4 5">FD-317 M1</strain>
    </source>
</reference>
<protein>
    <submittedName>
        <fullName evidence="4">Uncharacterized protein</fullName>
    </submittedName>
</protein>
<proteinExistence type="predicted"/>
<dbReference type="HOGENOM" id="CLU_966624_0_0_1"/>
<feature type="signal peptide" evidence="3">
    <location>
        <begin position="1"/>
        <end position="21"/>
    </location>
</feature>
<keyword evidence="2" id="KW-0812">Transmembrane</keyword>
<evidence type="ECO:0000313" key="4">
    <source>
        <dbReference type="EMBL" id="KIK58542.1"/>
    </source>
</evidence>
<name>A0A0D0CJK2_9AGAR</name>
<dbReference type="AlphaFoldDB" id="A0A0D0CJK2"/>
<feature type="chain" id="PRO_5002208682" evidence="3">
    <location>
        <begin position="22"/>
        <end position="288"/>
    </location>
</feature>
<dbReference type="EMBL" id="KN834784">
    <property type="protein sequence ID" value="KIK58542.1"/>
    <property type="molecule type" value="Genomic_DNA"/>
</dbReference>
<organism evidence="4 5">
    <name type="scientific">Collybiopsis luxurians FD-317 M1</name>
    <dbReference type="NCBI Taxonomy" id="944289"/>
    <lineage>
        <taxon>Eukaryota</taxon>
        <taxon>Fungi</taxon>
        <taxon>Dikarya</taxon>
        <taxon>Basidiomycota</taxon>
        <taxon>Agaricomycotina</taxon>
        <taxon>Agaricomycetes</taxon>
        <taxon>Agaricomycetidae</taxon>
        <taxon>Agaricales</taxon>
        <taxon>Marasmiineae</taxon>
        <taxon>Omphalotaceae</taxon>
        <taxon>Collybiopsis</taxon>
        <taxon>Collybiopsis luxurians</taxon>
    </lineage>
</organism>
<keyword evidence="5" id="KW-1185">Reference proteome</keyword>
<evidence type="ECO:0000256" key="1">
    <source>
        <dbReference type="SAM" id="MobiDB-lite"/>
    </source>
</evidence>
<dbReference type="Proteomes" id="UP000053593">
    <property type="component" value="Unassembled WGS sequence"/>
</dbReference>
<evidence type="ECO:0000256" key="2">
    <source>
        <dbReference type="SAM" id="Phobius"/>
    </source>
</evidence>
<sequence length="288" mass="29142">MSLLRKTFFYFLLTSFKSAWANPQLQSSVPTATPSSSGQASTPVVTAIISTIALGGFNLGGETISGLEEELTTISILGISSGTGSNGESESETTYYREIVVSDAVETTTTGGQLIPNTLVPGQIFTDIGETLLCSYLALEDETIVENASGYRAFASSTFTIDGSTGIQNTYETCSFGSDGVSGGCSESDVLAMGAGGSSTTLYHTISYQGSIAGTTLTLPFQAQAAVTSSPSPSSTASNSGNSTSTGSGSGSAKNGGASFNGAGLGMLTSTICLILSSLLLVLPSMTV</sequence>
<evidence type="ECO:0000256" key="3">
    <source>
        <dbReference type="SAM" id="SignalP"/>
    </source>
</evidence>
<keyword evidence="2" id="KW-1133">Transmembrane helix</keyword>
<gene>
    <name evidence="4" type="ORF">GYMLUDRAFT_245962</name>
</gene>
<feature type="transmembrane region" description="Helical" evidence="2">
    <location>
        <begin position="262"/>
        <end position="283"/>
    </location>
</feature>
<evidence type="ECO:0000313" key="5">
    <source>
        <dbReference type="Proteomes" id="UP000053593"/>
    </source>
</evidence>
<keyword evidence="2" id="KW-0472">Membrane</keyword>